<keyword evidence="2" id="KW-0732">Signal</keyword>
<proteinExistence type="predicted"/>
<feature type="region of interest" description="Disordered" evidence="1">
    <location>
        <begin position="157"/>
        <end position="183"/>
    </location>
</feature>
<feature type="chain" id="PRO_5012445830" description="DUF2155 domain-containing protein" evidence="2">
    <location>
        <begin position="23"/>
        <end position="183"/>
    </location>
</feature>
<organism evidence="3 4">
    <name type="scientific">Sandarakinorhabdus cyanobacteriorum</name>
    <dbReference type="NCBI Taxonomy" id="1981098"/>
    <lineage>
        <taxon>Bacteria</taxon>
        <taxon>Pseudomonadati</taxon>
        <taxon>Pseudomonadota</taxon>
        <taxon>Alphaproteobacteria</taxon>
        <taxon>Sphingomonadales</taxon>
        <taxon>Sphingosinicellaceae</taxon>
        <taxon>Sandarakinorhabdus</taxon>
    </lineage>
</organism>
<dbReference type="Pfam" id="PF09923">
    <property type="entry name" value="DUF2155"/>
    <property type="match status" value="1"/>
</dbReference>
<reference evidence="3 4" key="1">
    <citation type="submission" date="2017-07" db="EMBL/GenBank/DDBJ databases">
        <title>Sandarakinorhabdus cyanobacteriorum sp. nov., a novel bacterium isolated from cyanobacterial aggregates in a eutrophic lake.</title>
        <authorList>
            <person name="Cai H."/>
        </authorList>
    </citation>
    <scope>NUCLEOTIDE SEQUENCE [LARGE SCALE GENOMIC DNA]</scope>
    <source>
        <strain evidence="3 4">TH057</strain>
    </source>
</reference>
<evidence type="ECO:0000313" key="4">
    <source>
        <dbReference type="Proteomes" id="UP000216991"/>
    </source>
</evidence>
<protein>
    <recommendedName>
        <fullName evidence="5">DUF2155 domain-containing protein</fullName>
    </recommendedName>
</protein>
<name>A0A255YD38_9SPHN</name>
<evidence type="ECO:0000256" key="1">
    <source>
        <dbReference type="SAM" id="MobiDB-lite"/>
    </source>
</evidence>
<evidence type="ECO:0008006" key="5">
    <source>
        <dbReference type="Google" id="ProtNLM"/>
    </source>
</evidence>
<feature type="signal peptide" evidence="2">
    <location>
        <begin position="1"/>
        <end position="22"/>
    </location>
</feature>
<accession>A0A255YD38</accession>
<evidence type="ECO:0000256" key="2">
    <source>
        <dbReference type="SAM" id="SignalP"/>
    </source>
</evidence>
<evidence type="ECO:0000313" key="3">
    <source>
        <dbReference type="EMBL" id="OYQ27108.1"/>
    </source>
</evidence>
<feature type="compositionally biased region" description="Low complexity" evidence="1">
    <location>
        <begin position="162"/>
        <end position="176"/>
    </location>
</feature>
<sequence length="183" mass="19674">MRRPNKAILLALLACAPLRAQAPDARAPDAAARPPALPDAATNAPKIATVTPVKDRVLVIGALSKRTGQSRSFTLKPGQYVEFAGIRITARTCETTPPWERPKLSGAFLQVDEKLGNSPLRRVFSGWLYAESPSLSVMEHPRYDVWLKSCTMRFPDGPALGPSPSSSTKKSPEPTSAAASLAR</sequence>
<dbReference type="Proteomes" id="UP000216991">
    <property type="component" value="Unassembled WGS sequence"/>
</dbReference>
<gene>
    <name evidence="3" type="ORF">CHU93_11410</name>
</gene>
<dbReference type="EMBL" id="NOXT01000115">
    <property type="protein sequence ID" value="OYQ27108.1"/>
    <property type="molecule type" value="Genomic_DNA"/>
</dbReference>
<dbReference type="OrthoDB" id="9810376at2"/>
<dbReference type="AlphaFoldDB" id="A0A255YD38"/>
<dbReference type="InterPro" id="IPR019225">
    <property type="entry name" value="DUF2155"/>
</dbReference>
<comment type="caution">
    <text evidence="3">The sequence shown here is derived from an EMBL/GenBank/DDBJ whole genome shotgun (WGS) entry which is preliminary data.</text>
</comment>
<keyword evidence="4" id="KW-1185">Reference proteome</keyword>